<evidence type="ECO:0000256" key="5">
    <source>
        <dbReference type="ARBA" id="ARBA00022705"/>
    </source>
</evidence>
<dbReference type="EC" id="2.7.7.7" evidence="1"/>
<keyword evidence="3 9" id="KW-0808">Transferase</keyword>
<reference evidence="9 10" key="1">
    <citation type="journal article" date="2022" name="Nat. Microbiol.">
        <title>The microbiome of a bacterivorous marine choanoflagellate contains a resource-demanding obligate bacterial associate.</title>
        <authorList>
            <person name="Needham D.M."/>
            <person name="Poirier C."/>
            <person name="Bachy C."/>
            <person name="George E.E."/>
            <person name="Wilken S."/>
            <person name="Yung C.C.M."/>
            <person name="Limardo A.J."/>
            <person name="Morando M."/>
            <person name="Sudek L."/>
            <person name="Malmstrom R.R."/>
            <person name="Keeling P.J."/>
            <person name="Santoro A.E."/>
            <person name="Worden A.Z."/>
        </authorList>
    </citation>
    <scope>NUCLEOTIDE SEQUENCE [LARGE SCALE GENOMIC DNA]</scope>
    <source>
        <strain evidence="9 10">Comchoano-1</strain>
    </source>
</reference>
<keyword evidence="4 9" id="KW-0548">Nucleotidyltransferase</keyword>
<dbReference type="InterPro" id="IPR003141">
    <property type="entry name" value="Pol/His_phosphatase_N"/>
</dbReference>
<evidence type="ECO:0000256" key="7">
    <source>
        <dbReference type="ARBA" id="ARBA00049244"/>
    </source>
</evidence>
<dbReference type="InterPro" id="IPR040982">
    <property type="entry name" value="DNA_pol3_finger"/>
</dbReference>
<protein>
    <recommendedName>
        <fullName evidence="2">DNA polymerase III subunit alpha</fullName>
        <ecNumber evidence="1">2.7.7.7</ecNumber>
    </recommendedName>
</protein>
<keyword evidence="6" id="KW-0239">DNA-directed DNA polymerase</keyword>
<comment type="catalytic activity">
    <reaction evidence="7">
        <text>DNA(n) + a 2'-deoxyribonucleoside 5'-triphosphate = DNA(n+1) + diphosphate</text>
        <dbReference type="Rhea" id="RHEA:22508"/>
        <dbReference type="Rhea" id="RHEA-COMP:17339"/>
        <dbReference type="Rhea" id="RHEA-COMP:17340"/>
        <dbReference type="ChEBI" id="CHEBI:33019"/>
        <dbReference type="ChEBI" id="CHEBI:61560"/>
        <dbReference type="ChEBI" id="CHEBI:173112"/>
        <dbReference type="EC" id="2.7.7.7"/>
    </reaction>
</comment>
<keyword evidence="10" id="KW-1185">Reference proteome</keyword>
<dbReference type="InterPro" id="IPR041931">
    <property type="entry name" value="DNA_pol3_alpha_thumb_dom"/>
</dbReference>
<dbReference type="CDD" id="cd04485">
    <property type="entry name" value="DnaE_OBF"/>
    <property type="match status" value="1"/>
</dbReference>
<dbReference type="InterPro" id="IPR029460">
    <property type="entry name" value="DNAPol_HHH"/>
</dbReference>
<dbReference type="InterPro" id="IPR004805">
    <property type="entry name" value="DnaE2/DnaE/PolC"/>
</dbReference>
<organism evidence="9 10">
    <name type="scientific">Candidatus Comchoanobacter bicostacola</name>
    <dbReference type="NCBI Taxonomy" id="2919598"/>
    <lineage>
        <taxon>Bacteria</taxon>
        <taxon>Pseudomonadati</taxon>
        <taxon>Pseudomonadota</taxon>
        <taxon>Gammaproteobacteria</taxon>
        <taxon>Candidatus Comchoanobacterales</taxon>
        <taxon>Candidatus Comchoanobacteraceae</taxon>
        <taxon>Candidatus Comchoanobacter</taxon>
    </lineage>
</organism>
<dbReference type="NCBIfam" id="TIGR00594">
    <property type="entry name" value="polc"/>
    <property type="match status" value="1"/>
</dbReference>
<evidence type="ECO:0000313" key="10">
    <source>
        <dbReference type="Proteomes" id="UP001055955"/>
    </source>
</evidence>
<dbReference type="Pfam" id="PF07733">
    <property type="entry name" value="DNA_pol3_alpha"/>
    <property type="match status" value="1"/>
</dbReference>
<dbReference type="Gene3D" id="1.10.10.1600">
    <property type="entry name" value="Bacterial DNA polymerase III alpha subunit, thumb domain"/>
    <property type="match status" value="1"/>
</dbReference>
<evidence type="ECO:0000259" key="8">
    <source>
        <dbReference type="SMART" id="SM00481"/>
    </source>
</evidence>
<evidence type="ECO:0000256" key="4">
    <source>
        <dbReference type="ARBA" id="ARBA00022695"/>
    </source>
</evidence>
<dbReference type="Pfam" id="PF02811">
    <property type="entry name" value="PHP"/>
    <property type="match status" value="1"/>
</dbReference>
<dbReference type="Proteomes" id="UP001055955">
    <property type="component" value="Chromosome"/>
</dbReference>
<evidence type="ECO:0000256" key="3">
    <source>
        <dbReference type="ARBA" id="ARBA00022679"/>
    </source>
</evidence>
<dbReference type="Pfam" id="PF14579">
    <property type="entry name" value="HHH_6"/>
    <property type="match status" value="1"/>
</dbReference>
<name>A0ABY5DK74_9GAMM</name>
<evidence type="ECO:0000313" key="9">
    <source>
        <dbReference type="EMBL" id="UTC24666.1"/>
    </source>
</evidence>
<dbReference type="InterPro" id="IPR016195">
    <property type="entry name" value="Pol/histidinol_Pase-like"/>
</dbReference>
<dbReference type="InterPro" id="IPR011708">
    <property type="entry name" value="DNA_pol3_alpha_NTPase_dom"/>
</dbReference>
<evidence type="ECO:0000256" key="1">
    <source>
        <dbReference type="ARBA" id="ARBA00012417"/>
    </source>
</evidence>
<keyword evidence="5" id="KW-0235">DNA replication</keyword>
<dbReference type="InterPro" id="IPR004013">
    <property type="entry name" value="PHP_dom"/>
</dbReference>
<dbReference type="EMBL" id="CP092900">
    <property type="protein sequence ID" value="UTC24666.1"/>
    <property type="molecule type" value="Genomic_DNA"/>
</dbReference>
<evidence type="ECO:0000256" key="2">
    <source>
        <dbReference type="ARBA" id="ARBA00019114"/>
    </source>
</evidence>
<dbReference type="PANTHER" id="PTHR32294:SF0">
    <property type="entry name" value="DNA POLYMERASE III SUBUNIT ALPHA"/>
    <property type="match status" value="1"/>
</dbReference>
<proteinExistence type="predicted"/>
<accession>A0ABY5DK74</accession>
<dbReference type="PANTHER" id="PTHR32294">
    <property type="entry name" value="DNA POLYMERASE III SUBUNIT ALPHA"/>
    <property type="match status" value="1"/>
</dbReference>
<dbReference type="Pfam" id="PF17657">
    <property type="entry name" value="DNA_pol3_finger"/>
    <property type="match status" value="1"/>
</dbReference>
<dbReference type="SMART" id="SM00481">
    <property type="entry name" value="POLIIIAc"/>
    <property type="match status" value="1"/>
</dbReference>
<evidence type="ECO:0000256" key="6">
    <source>
        <dbReference type="ARBA" id="ARBA00022932"/>
    </source>
</evidence>
<gene>
    <name evidence="9" type="primary">dnaE</name>
    <name evidence="9" type="ORF">MMH89_00605</name>
</gene>
<sequence length="1122" mass="124898">MSSSAILQVRSHYSVYEGLNRIDDICSFAVNNGIHSIALTDLDNMCAWVKFYLKARSNGIKPIAGVTVLISVNDYTVQCVLLCLNNDGYLALIELLSKAYKNANRYQQKRPIVQLEWLSNKTGIAYILDPLGYDLQRLLLQDQGVEDLFVCIRENFSDNLYAALPIIAREDELSINEKLAKICYQYKIPLLASYPICFQTKDDFYAHEVRVCIDQGRVIHDESRKVSHTNQQYMRASDEYHRLYSAVPQAIENANNLSKRCNVTLDMDQVLLPNISQGKSADDDFNAKVKLGLEDRLKQLDVDESQQKLYWERLDIEINTICQMGFASYFLIVADFIQWAKNNHVPVGPGRGSGAGSLAAYALLITDIDPLQYDLLFERFLNPERVSMPDFDIDFCMVGRDRVIQYVADKYGRDQVSQIITFGTMAAKAVIRDVGRVLGHPYGFVDKIAKLIPMDLGTTIDSALAQEPILAQRYQQESEVRTMIDLCKVLEGLTRNIGTHAGGVVIAPSAISDVAPIYMDATQSSLVTQYDKDDIEKIGLVKFDFLGLRTLTIIDWAIKNIKSANGSVIDITSIRLDDEKTFSLLQKSLTTGVFQLESHGMKELIDRLAPDCFEDIVALVALYRPGPLQSGMVDDFVKRKHGLEPVTYLHERLEPILKNTYGVILYQEQVMQIAQDLAGYSLGGADLLRRAMGKKKPEEMEKQRNIFLTGAKEQKIDSKIALEIFSLMEKFAGYGFNKSHSAAYALISYQTAWLKANYPTALMASVLSSDMDNTDKLILFLEDTKSIGIKVLPPCINHSSDYFLVSCDMEIRYGLCAIKGVGGGVAREISKQAPFSDLAELCGSVEKINRRVLESLIKSGACDVWGEDRATVLASVDKALSSSVQQRLNAQQGQADLFGDSDEQMFAYNKVHSVSRMQTLKDELDSLGYYLSGHPVDVCKSELVHLRVKPISNLKVTNSPVRSAGVLGKLKVVKTKKGGRIAFGSFSDDGGEVDVAFFDESYQQNYETLSTPGILIFEGVVSHDQFTNGLRLQCSKVSTLDDLRAQMMPTLVVTVKSLMTADVSSFMGLIESKKGGSNVRMHYVSSSGIASLDMPFKVGVNEDLLSSLYTFPGVESVEVIYT</sequence>
<dbReference type="RefSeq" id="WP_258568451.1">
    <property type="nucleotide sequence ID" value="NZ_CP092900.1"/>
</dbReference>
<feature type="domain" description="Polymerase/histidinol phosphatase N-terminal" evidence="8">
    <location>
        <begin position="5"/>
        <end position="72"/>
    </location>
</feature>
<dbReference type="Gene3D" id="1.10.150.870">
    <property type="match status" value="1"/>
</dbReference>
<dbReference type="SUPFAM" id="SSF89550">
    <property type="entry name" value="PHP domain-like"/>
    <property type="match status" value="1"/>
</dbReference>
<dbReference type="Gene3D" id="3.20.20.140">
    <property type="entry name" value="Metal-dependent hydrolases"/>
    <property type="match status" value="1"/>
</dbReference>
<dbReference type="NCBIfam" id="NF004226">
    <property type="entry name" value="PRK05673.1"/>
    <property type="match status" value="1"/>
</dbReference>
<dbReference type="GO" id="GO:0003887">
    <property type="term" value="F:DNA-directed DNA polymerase activity"/>
    <property type="evidence" value="ECO:0007669"/>
    <property type="project" value="UniProtKB-EC"/>
</dbReference>